<organism evidence="7 8">
    <name type="scientific">Tritrichomonas foetus</name>
    <dbReference type="NCBI Taxonomy" id="1144522"/>
    <lineage>
        <taxon>Eukaryota</taxon>
        <taxon>Metamonada</taxon>
        <taxon>Parabasalia</taxon>
        <taxon>Tritrichomonadida</taxon>
        <taxon>Tritrichomonadidae</taxon>
        <taxon>Tritrichomonas</taxon>
    </lineage>
</organism>
<dbReference type="InterPro" id="IPR003923">
    <property type="entry name" value="TAF10"/>
</dbReference>
<dbReference type="VEuPathDB" id="TrichDB:TRFO_26955"/>
<evidence type="ECO:0000256" key="2">
    <source>
        <dbReference type="ARBA" id="ARBA00023015"/>
    </source>
</evidence>
<evidence type="ECO:0000256" key="4">
    <source>
        <dbReference type="ARBA" id="ARBA00023242"/>
    </source>
</evidence>
<dbReference type="AlphaFoldDB" id="A0A1J4K6H8"/>
<keyword evidence="2" id="KW-0805">Transcription regulation</keyword>
<evidence type="ECO:0000256" key="6">
    <source>
        <dbReference type="SAM" id="MobiDB-lite"/>
    </source>
</evidence>
<keyword evidence="8" id="KW-1185">Reference proteome</keyword>
<sequence length="212" mass="22998">MQGGIPPNGHPGMQNGMPPNAGHPGMQNGIPQGMPQGMHQGMQVPVNQPGMPQATMNRPLNQGMNQGMSQGMPPNAGQNLPPGFTNPNQFDEVFASASNFLNKLYETPTCIPDKVISNIAAQAGLNTTDPKLIRLIGFAAQHFMITTAVECLKVASSDDLQLEDVKKVLAKKRINIDRPEYIVSPAESEPQISDDNQSFDMFDDSQTLNLWM</sequence>
<dbReference type="GO" id="GO:0005669">
    <property type="term" value="C:transcription factor TFIID complex"/>
    <property type="evidence" value="ECO:0007669"/>
    <property type="project" value="TreeGrafter"/>
</dbReference>
<dbReference type="OrthoDB" id="154356at2759"/>
<dbReference type="GO" id="GO:0016251">
    <property type="term" value="F:RNA polymerase II general transcription initiation factor activity"/>
    <property type="evidence" value="ECO:0007669"/>
    <property type="project" value="TreeGrafter"/>
</dbReference>
<gene>
    <name evidence="7" type="ORF">TRFO_26955</name>
</gene>
<evidence type="ECO:0000313" key="8">
    <source>
        <dbReference type="Proteomes" id="UP000179807"/>
    </source>
</evidence>
<dbReference type="GO" id="GO:1990841">
    <property type="term" value="F:promoter-specific chromatin binding"/>
    <property type="evidence" value="ECO:0007669"/>
    <property type="project" value="TreeGrafter"/>
</dbReference>
<dbReference type="GO" id="GO:0006367">
    <property type="term" value="P:transcription initiation at RNA polymerase II promoter"/>
    <property type="evidence" value="ECO:0007669"/>
    <property type="project" value="TreeGrafter"/>
</dbReference>
<name>A0A1J4K6H8_9EUKA</name>
<comment type="similarity">
    <text evidence="5">Belongs to the TAF10 family.</text>
</comment>
<dbReference type="PANTHER" id="PTHR21242:SF0">
    <property type="entry name" value="TRANSCRIPTION INITIATION FACTOR TFIID SUBUNIT 10"/>
    <property type="match status" value="1"/>
</dbReference>
<keyword evidence="4" id="KW-0539">Nucleus</keyword>
<reference evidence="7" key="1">
    <citation type="submission" date="2016-10" db="EMBL/GenBank/DDBJ databases">
        <authorList>
            <person name="Benchimol M."/>
            <person name="Almeida L.G."/>
            <person name="Vasconcelos A.T."/>
            <person name="Perreira-Neves A."/>
            <person name="Rosa I.A."/>
            <person name="Tasca T."/>
            <person name="Bogo M.R."/>
            <person name="de Souza W."/>
        </authorList>
    </citation>
    <scope>NUCLEOTIDE SEQUENCE [LARGE SCALE GENOMIC DNA]</scope>
    <source>
        <strain evidence="7">K</strain>
    </source>
</reference>
<dbReference type="Pfam" id="PF03540">
    <property type="entry name" value="TAF10"/>
    <property type="match status" value="1"/>
</dbReference>
<comment type="subcellular location">
    <subcellularLocation>
        <location evidence="1">Nucleus</location>
    </subcellularLocation>
</comment>
<proteinExistence type="inferred from homology"/>
<evidence type="ECO:0000256" key="3">
    <source>
        <dbReference type="ARBA" id="ARBA00023163"/>
    </source>
</evidence>
<protein>
    <submittedName>
        <fullName evidence="7">Uncharacterized protein</fullName>
    </submittedName>
</protein>
<dbReference type="Proteomes" id="UP000179807">
    <property type="component" value="Unassembled WGS sequence"/>
</dbReference>
<dbReference type="PANTHER" id="PTHR21242">
    <property type="entry name" value="TRANSCRIPTION INITIATION FACTOR TFIID SUBUNIT 10"/>
    <property type="match status" value="1"/>
</dbReference>
<dbReference type="EMBL" id="MLAK01000761">
    <property type="protein sequence ID" value="OHT05324.1"/>
    <property type="molecule type" value="Genomic_DNA"/>
</dbReference>
<dbReference type="GO" id="GO:0000124">
    <property type="term" value="C:SAGA complex"/>
    <property type="evidence" value="ECO:0007669"/>
    <property type="project" value="TreeGrafter"/>
</dbReference>
<keyword evidence="3" id="KW-0804">Transcription</keyword>
<comment type="caution">
    <text evidence="7">The sequence shown here is derived from an EMBL/GenBank/DDBJ whole genome shotgun (WGS) entry which is preliminary data.</text>
</comment>
<evidence type="ECO:0000256" key="5">
    <source>
        <dbReference type="ARBA" id="ARBA00025730"/>
    </source>
</evidence>
<evidence type="ECO:0000256" key="1">
    <source>
        <dbReference type="ARBA" id="ARBA00004123"/>
    </source>
</evidence>
<feature type="region of interest" description="Disordered" evidence="6">
    <location>
        <begin position="1"/>
        <end position="40"/>
    </location>
</feature>
<accession>A0A1J4K6H8</accession>
<feature type="compositionally biased region" description="Low complexity" evidence="6">
    <location>
        <begin position="31"/>
        <end position="40"/>
    </location>
</feature>
<evidence type="ECO:0000313" key="7">
    <source>
        <dbReference type="EMBL" id="OHT05324.1"/>
    </source>
</evidence>
<dbReference type="RefSeq" id="XP_068358460.1">
    <property type="nucleotide sequence ID" value="XM_068505256.1"/>
</dbReference>
<dbReference type="GeneID" id="94839960"/>